<feature type="transmembrane region" description="Helical" evidence="1">
    <location>
        <begin position="56"/>
        <end position="84"/>
    </location>
</feature>
<dbReference type="Proteomes" id="UP001055439">
    <property type="component" value="Chromosome 2"/>
</dbReference>
<dbReference type="AlphaFoldDB" id="A0A9E7EWU9"/>
<protein>
    <submittedName>
        <fullName evidence="2">Uncharacterized protein</fullName>
    </submittedName>
</protein>
<evidence type="ECO:0000256" key="1">
    <source>
        <dbReference type="SAM" id="Phobius"/>
    </source>
</evidence>
<keyword evidence="1" id="KW-0812">Transmembrane</keyword>
<gene>
    <name evidence="2" type="ORF">MUK42_27591</name>
</gene>
<accession>A0A9E7EWU9</accession>
<sequence>MVFGGQGSLRWFSKCDFDDKDFVILNLSSSSLISSSSASIHSQFLSRNAKEKMRPLGCLGIGLSFVSGCLFLAVVAQLYYFFWWKKRRIDGDLFCWKKSSFSSSAALNPQEICVSVIGAIPSDEEQLDSNSTRDLLWKPFGDEDTAEAELMRLHRLAGPPRSLCTITEETQQDLVSEDGRYRVGKSLRDLLLIAESPILTPLSSPPFFSSSPTPMACYSQNGFNPLFEPSDEDGLTWIWSSPPPKLKFLKDAEEKLYRKTLLEEELEDHSSSRSIENKNIIEACAPSLSPVATSSPEGPEEQNGFFITTVTKTTPAIRR</sequence>
<dbReference type="InterPro" id="IPR045884">
    <property type="entry name" value="At5g59350-like"/>
</dbReference>
<reference evidence="2" key="1">
    <citation type="submission" date="2022-05" db="EMBL/GenBank/DDBJ databases">
        <title>The Musa troglodytarum L. genome provides insights into the mechanism of non-climacteric behaviour and enrichment of carotenoids.</title>
        <authorList>
            <person name="Wang J."/>
        </authorList>
    </citation>
    <scope>NUCLEOTIDE SEQUENCE</scope>
    <source>
        <tissue evidence="2">Leaf</tissue>
    </source>
</reference>
<evidence type="ECO:0000313" key="2">
    <source>
        <dbReference type="EMBL" id="URD85434.1"/>
    </source>
</evidence>
<name>A0A9E7EWU9_9LILI</name>
<dbReference type="PANTHER" id="PTHR34054:SF2">
    <property type="entry name" value="EXPRESSED PROTEIN"/>
    <property type="match status" value="1"/>
</dbReference>
<dbReference type="PANTHER" id="PTHR34054">
    <property type="entry name" value="EXPRESSED PROTEIN"/>
    <property type="match status" value="1"/>
</dbReference>
<evidence type="ECO:0000313" key="3">
    <source>
        <dbReference type="Proteomes" id="UP001055439"/>
    </source>
</evidence>
<keyword evidence="3" id="KW-1185">Reference proteome</keyword>
<organism evidence="2 3">
    <name type="scientific">Musa troglodytarum</name>
    <name type="common">fe'i banana</name>
    <dbReference type="NCBI Taxonomy" id="320322"/>
    <lineage>
        <taxon>Eukaryota</taxon>
        <taxon>Viridiplantae</taxon>
        <taxon>Streptophyta</taxon>
        <taxon>Embryophyta</taxon>
        <taxon>Tracheophyta</taxon>
        <taxon>Spermatophyta</taxon>
        <taxon>Magnoliopsida</taxon>
        <taxon>Liliopsida</taxon>
        <taxon>Zingiberales</taxon>
        <taxon>Musaceae</taxon>
        <taxon>Musa</taxon>
    </lineage>
</organism>
<dbReference type="OrthoDB" id="687836at2759"/>
<keyword evidence="1" id="KW-1133">Transmembrane helix</keyword>
<dbReference type="EMBL" id="CP097504">
    <property type="protein sequence ID" value="URD85434.1"/>
    <property type="molecule type" value="Genomic_DNA"/>
</dbReference>
<keyword evidence="1" id="KW-0472">Membrane</keyword>
<proteinExistence type="predicted"/>